<reference evidence="2" key="1">
    <citation type="submission" date="2013-10" db="EMBL/GenBank/DDBJ databases">
        <title>Genome sequencing of Onchocerca volvulus.</title>
        <authorList>
            <person name="Cotton J."/>
            <person name="Tsai J."/>
            <person name="Stanley E."/>
            <person name="Tracey A."/>
            <person name="Holroyd N."/>
            <person name="Lustigman S."/>
            <person name="Berriman M."/>
        </authorList>
    </citation>
    <scope>NUCLEOTIDE SEQUENCE</scope>
</reference>
<dbReference type="EnsemblMetazoa" id="OVOC706.1">
    <property type="protein sequence ID" value="OVOC706.1"/>
    <property type="gene ID" value="WBGene00237515"/>
</dbReference>
<reference evidence="1" key="2">
    <citation type="submission" date="2022-06" db="UniProtKB">
        <authorList>
            <consortium name="EnsemblMetazoa"/>
        </authorList>
    </citation>
    <scope>IDENTIFICATION</scope>
</reference>
<evidence type="ECO:0000313" key="2">
    <source>
        <dbReference type="Proteomes" id="UP000024404"/>
    </source>
</evidence>
<keyword evidence="2" id="KW-1185">Reference proteome</keyword>
<proteinExistence type="predicted"/>
<sequence length="348" mass="40758">MYEFVEGTEDSGTPLLNFPDVNFTKKQLRAIIIFWGRGQCNGSILIFCDADDISIKHRLISLYNILCNALRPDLILISFQMSQISELTHSTINKFTMKYKYVERIVNYRKAVKSEYVLFCCFLAICGRRAKFFCFAVCHEIITCHRFSSSTIALTWCMSKKLWRFSRDRINGLSESFFYNALKIDADFIKVIFSSRLITFYEETSSTIDYFLQIEEFLLLIVIIRMCLFGCNGENDMEHTIEVEKFMVWLAGKVGKSFMNLYIYYKILKCRKDVKISLSNENRLKITAFCDIDGKKNSVGIMSILCQASREFYYSPSYLNEFSHVNRALCSLLWLYFPLFIINFQQNN</sequence>
<dbReference type="Proteomes" id="UP000024404">
    <property type="component" value="Unassembled WGS sequence"/>
</dbReference>
<accession>A0A8R1Y2V0</accession>
<organism evidence="1 2">
    <name type="scientific">Onchocerca volvulus</name>
    <dbReference type="NCBI Taxonomy" id="6282"/>
    <lineage>
        <taxon>Eukaryota</taxon>
        <taxon>Metazoa</taxon>
        <taxon>Ecdysozoa</taxon>
        <taxon>Nematoda</taxon>
        <taxon>Chromadorea</taxon>
        <taxon>Rhabditida</taxon>
        <taxon>Spirurina</taxon>
        <taxon>Spiruromorpha</taxon>
        <taxon>Filarioidea</taxon>
        <taxon>Onchocercidae</taxon>
        <taxon>Onchocerca</taxon>
    </lineage>
</organism>
<dbReference type="EMBL" id="CMVM020000020">
    <property type="status" value="NOT_ANNOTATED_CDS"/>
    <property type="molecule type" value="Genomic_DNA"/>
</dbReference>
<protein>
    <submittedName>
        <fullName evidence="1">Uncharacterized protein</fullName>
    </submittedName>
</protein>
<name>A0A8R1Y2V0_ONCVO</name>
<evidence type="ECO:0000313" key="1">
    <source>
        <dbReference type="EnsemblMetazoa" id="OVOC706.1"/>
    </source>
</evidence>
<dbReference type="AlphaFoldDB" id="A0A8R1Y2V0"/>